<name>A0A182RFK8_ANOFN</name>
<dbReference type="VEuPathDB" id="VectorBase:AFUN2_002256"/>
<proteinExistence type="predicted"/>
<dbReference type="VEuPathDB" id="VectorBase:AFUN004990"/>
<reference evidence="2" key="1">
    <citation type="submission" date="2020-05" db="UniProtKB">
        <authorList>
            <consortium name="EnsemblMetazoa"/>
        </authorList>
    </citation>
    <scope>IDENTIFICATION</scope>
    <source>
        <strain evidence="2">FUMOZ</strain>
    </source>
</reference>
<feature type="region of interest" description="Disordered" evidence="1">
    <location>
        <begin position="267"/>
        <end position="300"/>
    </location>
</feature>
<organism evidence="2">
    <name type="scientific">Anopheles funestus</name>
    <name type="common">African malaria mosquito</name>
    <dbReference type="NCBI Taxonomy" id="62324"/>
    <lineage>
        <taxon>Eukaryota</taxon>
        <taxon>Metazoa</taxon>
        <taxon>Ecdysozoa</taxon>
        <taxon>Arthropoda</taxon>
        <taxon>Hexapoda</taxon>
        <taxon>Insecta</taxon>
        <taxon>Pterygota</taxon>
        <taxon>Neoptera</taxon>
        <taxon>Endopterygota</taxon>
        <taxon>Diptera</taxon>
        <taxon>Nematocera</taxon>
        <taxon>Culicoidea</taxon>
        <taxon>Culicidae</taxon>
        <taxon>Anophelinae</taxon>
        <taxon>Anopheles</taxon>
    </lineage>
</organism>
<feature type="compositionally biased region" description="Polar residues" evidence="1">
    <location>
        <begin position="276"/>
        <end position="294"/>
    </location>
</feature>
<accession>A0A182RFK8</accession>
<dbReference type="EnsemblMetazoa" id="AFUN004990-RA">
    <property type="protein sequence ID" value="AFUN004990-PA"/>
    <property type="gene ID" value="AFUN004990"/>
</dbReference>
<evidence type="ECO:0000256" key="1">
    <source>
        <dbReference type="SAM" id="MobiDB-lite"/>
    </source>
</evidence>
<evidence type="ECO:0000313" key="2">
    <source>
        <dbReference type="EnsemblMetazoa" id="AFUN004990-PA"/>
    </source>
</evidence>
<dbReference type="AlphaFoldDB" id="A0A182RFK8"/>
<feature type="region of interest" description="Disordered" evidence="1">
    <location>
        <begin position="318"/>
        <end position="377"/>
    </location>
</feature>
<sequence length="377" mass="42578">MELASKMINEKRDFHYNGKDSNNFVRCCACRCYTPFIFYIVSAPAIKTMNIYLKHNFFCAECVPKPLSPAESDALYPTGSILNNPEIMDMFEGYKFYNPYYHKFATKNILIITESAKIRPSYKAVIRKPLPTEAKVEKIYKLFPLVHQLPNKKYDTTVAMYEALRRKFKEIREAYDATNLSADFHDNIDLLVNRTPQTSRSRSQIYVINSNSSYASDVYQMRTAASEEDSLTPSDRTMVQISSEMISDHFQLPDSEEPVVPNLATVSTQEAEHSPNMINISSQEPENENESGPASSISNLSQNSSIATIISTVLNNSRTQPRQGFSDSQEAGPSGLQQRRDESPLPKRRRITAVNPSPADVQSGRTTNSRMPRLHGG</sequence>
<protein>
    <submittedName>
        <fullName evidence="2">Uncharacterized protein</fullName>
    </submittedName>
</protein>
<feature type="compositionally biased region" description="Polar residues" evidence="1">
    <location>
        <begin position="318"/>
        <end position="337"/>
    </location>
</feature>